<dbReference type="EMBL" id="JBBNAE010000004">
    <property type="protein sequence ID" value="KAK9130375.1"/>
    <property type="molecule type" value="Genomic_DNA"/>
</dbReference>
<proteinExistence type="predicted"/>
<protein>
    <submittedName>
        <fullName evidence="2">Uncharacterized protein</fullName>
    </submittedName>
</protein>
<evidence type="ECO:0000313" key="3">
    <source>
        <dbReference type="Proteomes" id="UP001417504"/>
    </source>
</evidence>
<gene>
    <name evidence="2" type="ORF">Sjap_010862</name>
</gene>
<evidence type="ECO:0000256" key="1">
    <source>
        <dbReference type="SAM" id="MobiDB-lite"/>
    </source>
</evidence>
<keyword evidence="3" id="KW-1185">Reference proteome</keyword>
<dbReference type="AlphaFoldDB" id="A0AAP0P6V9"/>
<feature type="compositionally biased region" description="Basic residues" evidence="1">
    <location>
        <begin position="60"/>
        <end position="72"/>
    </location>
</feature>
<sequence length="90" mass="9861">MRSMWTRRGITESQGHKVREAGKEEVIGEGSQGVKRNKGDGKGREGKEEGSRGGEEGGCKRGKGKRERRKGSWGHQRLLNINAGNQEAAD</sequence>
<reference evidence="2 3" key="1">
    <citation type="submission" date="2024-01" db="EMBL/GenBank/DDBJ databases">
        <title>Genome assemblies of Stephania.</title>
        <authorList>
            <person name="Yang L."/>
        </authorList>
    </citation>
    <scope>NUCLEOTIDE SEQUENCE [LARGE SCALE GENOMIC DNA]</scope>
    <source>
        <strain evidence="2">QJT</strain>
        <tissue evidence="2">Leaf</tissue>
    </source>
</reference>
<accession>A0AAP0P6V9</accession>
<comment type="caution">
    <text evidence="2">The sequence shown here is derived from an EMBL/GenBank/DDBJ whole genome shotgun (WGS) entry which is preliminary data.</text>
</comment>
<evidence type="ECO:0000313" key="2">
    <source>
        <dbReference type="EMBL" id="KAK9130375.1"/>
    </source>
</evidence>
<feature type="compositionally biased region" description="Basic and acidic residues" evidence="1">
    <location>
        <begin position="37"/>
        <end position="59"/>
    </location>
</feature>
<feature type="region of interest" description="Disordered" evidence="1">
    <location>
        <begin position="1"/>
        <end position="90"/>
    </location>
</feature>
<organism evidence="2 3">
    <name type="scientific">Stephania japonica</name>
    <dbReference type="NCBI Taxonomy" id="461633"/>
    <lineage>
        <taxon>Eukaryota</taxon>
        <taxon>Viridiplantae</taxon>
        <taxon>Streptophyta</taxon>
        <taxon>Embryophyta</taxon>
        <taxon>Tracheophyta</taxon>
        <taxon>Spermatophyta</taxon>
        <taxon>Magnoliopsida</taxon>
        <taxon>Ranunculales</taxon>
        <taxon>Menispermaceae</taxon>
        <taxon>Menispermoideae</taxon>
        <taxon>Cissampelideae</taxon>
        <taxon>Stephania</taxon>
    </lineage>
</organism>
<dbReference type="Proteomes" id="UP001417504">
    <property type="component" value="Unassembled WGS sequence"/>
</dbReference>
<name>A0AAP0P6V9_9MAGN</name>
<feature type="compositionally biased region" description="Basic and acidic residues" evidence="1">
    <location>
        <begin position="14"/>
        <end position="26"/>
    </location>
</feature>